<reference evidence="1" key="1">
    <citation type="submission" date="2020-08" db="EMBL/GenBank/DDBJ databases">
        <title>Multicomponent nature underlies the extraordinary mechanical properties of spider dragline silk.</title>
        <authorList>
            <person name="Kono N."/>
            <person name="Nakamura H."/>
            <person name="Mori M."/>
            <person name="Yoshida Y."/>
            <person name="Ohtoshi R."/>
            <person name="Malay A.D."/>
            <person name="Moran D.A.P."/>
            <person name="Tomita M."/>
            <person name="Numata K."/>
            <person name="Arakawa K."/>
        </authorList>
    </citation>
    <scope>NUCLEOTIDE SEQUENCE</scope>
</reference>
<comment type="caution">
    <text evidence="1">The sequence shown here is derived from an EMBL/GenBank/DDBJ whole genome shotgun (WGS) entry which is preliminary data.</text>
</comment>
<organism evidence="1 2">
    <name type="scientific">Nephila pilipes</name>
    <name type="common">Giant wood spider</name>
    <name type="synonym">Nephila maculata</name>
    <dbReference type="NCBI Taxonomy" id="299642"/>
    <lineage>
        <taxon>Eukaryota</taxon>
        <taxon>Metazoa</taxon>
        <taxon>Ecdysozoa</taxon>
        <taxon>Arthropoda</taxon>
        <taxon>Chelicerata</taxon>
        <taxon>Arachnida</taxon>
        <taxon>Araneae</taxon>
        <taxon>Araneomorphae</taxon>
        <taxon>Entelegynae</taxon>
        <taxon>Araneoidea</taxon>
        <taxon>Nephilidae</taxon>
        <taxon>Nephila</taxon>
    </lineage>
</organism>
<sequence length="160" mass="18416">MVKEEFFNIIQKKMNKMENKFTLVSETNGWNPRAIVFHLAASLRGEAANIIEILPEVQWHDFQALSSAPELRFGEKCSKEYGRLQSRYQKAGEIMQELAADIQRLSHLAFSDFPVQTRQDLALEHFIDSVWVPETQKALRLADVKDIRSALVYVHKIEAA</sequence>
<protein>
    <submittedName>
        <fullName evidence="1">Retrovirus-related Pol polyprotein from transposon 412</fullName>
    </submittedName>
</protein>
<dbReference type="AlphaFoldDB" id="A0A8X6QUH2"/>
<keyword evidence="2" id="KW-1185">Reference proteome</keyword>
<dbReference type="OrthoDB" id="8300685at2759"/>
<accession>A0A8X6QUH2</accession>
<proteinExistence type="predicted"/>
<name>A0A8X6QUH2_NEPPI</name>
<evidence type="ECO:0000313" key="1">
    <source>
        <dbReference type="EMBL" id="GFU37122.1"/>
    </source>
</evidence>
<dbReference type="PANTHER" id="PTHR45823">
    <property type="entry name" value="T-SNARE COILED-COIL HOMOLOGY DOMAIN-CONTAINING PROTEIN"/>
    <property type="match status" value="1"/>
</dbReference>
<dbReference type="PANTHER" id="PTHR45823:SF1">
    <property type="entry name" value="T-SNARE COILED-COIL HOMOLOGY DOMAIN-CONTAINING PROTEIN"/>
    <property type="match status" value="1"/>
</dbReference>
<evidence type="ECO:0000313" key="2">
    <source>
        <dbReference type="Proteomes" id="UP000887013"/>
    </source>
</evidence>
<dbReference type="Proteomes" id="UP000887013">
    <property type="component" value="Unassembled WGS sequence"/>
</dbReference>
<dbReference type="EMBL" id="BMAW01034875">
    <property type="protein sequence ID" value="GFU37122.1"/>
    <property type="molecule type" value="Genomic_DNA"/>
</dbReference>
<gene>
    <name evidence="1" type="primary">X975_16630</name>
    <name evidence="1" type="ORF">NPIL_591741</name>
</gene>